<dbReference type="EMBL" id="BNJF01000001">
    <property type="protein sequence ID" value="GHO42350.1"/>
    <property type="molecule type" value="Genomic_DNA"/>
</dbReference>
<dbReference type="InterPro" id="IPR016181">
    <property type="entry name" value="Acyl_CoA_acyltransferase"/>
</dbReference>
<evidence type="ECO:0000313" key="4">
    <source>
        <dbReference type="EMBL" id="GHO42350.1"/>
    </source>
</evidence>
<dbReference type="InterPro" id="IPR000182">
    <property type="entry name" value="GNAT_dom"/>
</dbReference>
<dbReference type="InterPro" id="IPR050832">
    <property type="entry name" value="Bact_Acetyltransf"/>
</dbReference>
<reference evidence="4" key="1">
    <citation type="submission" date="2020-10" db="EMBL/GenBank/DDBJ databases">
        <title>Taxonomic study of unclassified bacteria belonging to the class Ktedonobacteria.</title>
        <authorList>
            <person name="Yabe S."/>
            <person name="Wang C.M."/>
            <person name="Zheng Y."/>
            <person name="Sakai Y."/>
            <person name="Cavaletti L."/>
            <person name="Monciardini P."/>
            <person name="Donadio S."/>
        </authorList>
    </citation>
    <scope>NUCLEOTIDE SEQUENCE</scope>
    <source>
        <strain evidence="4">SOSP1-1</strain>
    </source>
</reference>
<organism evidence="4 5">
    <name type="scientific">Ktedonospora formicarum</name>
    <dbReference type="NCBI Taxonomy" id="2778364"/>
    <lineage>
        <taxon>Bacteria</taxon>
        <taxon>Bacillati</taxon>
        <taxon>Chloroflexota</taxon>
        <taxon>Ktedonobacteria</taxon>
        <taxon>Ktedonobacterales</taxon>
        <taxon>Ktedonobacteraceae</taxon>
        <taxon>Ktedonospora</taxon>
    </lineage>
</organism>
<protein>
    <recommendedName>
        <fullName evidence="3">N-acetyltransferase domain-containing protein</fullName>
    </recommendedName>
</protein>
<dbReference type="SUPFAM" id="SSF55729">
    <property type="entry name" value="Acyl-CoA N-acyltransferases (Nat)"/>
    <property type="match status" value="2"/>
</dbReference>
<proteinExistence type="predicted"/>
<sequence>MTKLNDTAIERFDEERDLPGVVALWQEAIGQQWPLSAEHIKTIITGAQAHHLLIRDGEEIIAFVATYQSLRGSDHVGHLALLLVTPQRQRQGLGSTLHDAALTYLREQQVSTVQLGSIYPRFWCGVPDDLQVMSFFERKGWQPEEPVYDMVRDLGDFTLPEKIVERMRQEGIRFATATPETIEALKQFEEREFYNWSKYFSQFAEMGDLQDLLIAFDGERVVGSLIMSSPHSHPQRTDVIWQGLLGENAGSIGSVGVAASERGRGIGIGIVAYACEILKQRGVRNCYIDWLVLTEFYGKLGYKIWRTYYPIWRTFDNKD</sequence>
<keyword evidence="2" id="KW-0012">Acyltransferase</keyword>
<evidence type="ECO:0000256" key="2">
    <source>
        <dbReference type="ARBA" id="ARBA00023315"/>
    </source>
</evidence>
<dbReference type="CDD" id="cd04301">
    <property type="entry name" value="NAT_SF"/>
    <property type="match status" value="2"/>
</dbReference>
<evidence type="ECO:0000259" key="3">
    <source>
        <dbReference type="PROSITE" id="PS51186"/>
    </source>
</evidence>
<feature type="domain" description="N-acetyltransferase" evidence="3">
    <location>
        <begin position="7"/>
        <end position="170"/>
    </location>
</feature>
<dbReference type="RefSeq" id="WP_220191898.1">
    <property type="nucleotide sequence ID" value="NZ_BNJF01000001.1"/>
</dbReference>
<dbReference type="PANTHER" id="PTHR43877">
    <property type="entry name" value="AMINOALKYLPHOSPHONATE N-ACETYLTRANSFERASE-RELATED-RELATED"/>
    <property type="match status" value="1"/>
</dbReference>
<dbReference type="GO" id="GO:0016747">
    <property type="term" value="F:acyltransferase activity, transferring groups other than amino-acyl groups"/>
    <property type="evidence" value="ECO:0007669"/>
    <property type="project" value="InterPro"/>
</dbReference>
<accession>A0A8J3MRK8</accession>
<evidence type="ECO:0000256" key="1">
    <source>
        <dbReference type="ARBA" id="ARBA00022679"/>
    </source>
</evidence>
<evidence type="ECO:0000313" key="5">
    <source>
        <dbReference type="Proteomes" id="UP000612362"/>
    </source>
</evidence>
<gene>
    <name evidence="4" type="ORF">KSX_05130</name>
</gene>
<dbReference type="AlphaFoldDB" id="A0A8J3MRK8"/>
<dbReference type="Gene3D" id="3.40.630.30">
    <property type="match status" value="2"/>
</dbReference>
<dbReference type="PROSITE" id="PS51186">
    <property type="entry name" value="GNAT"/>
    <property type="match status" value="2"/>
</dbReference>
<name>A0A8J3MRK8_9CHLR</name>
<dbReference type="Pfam" id="PF00583">
    <property type="entry name" value="Acetyltransf_1"/>
    <property type="match status" value="2"/>
</dbReference>
<keyword evidence="5" id="KW-1185">Reference proteome</keyword>
<dbReference type="Proteomes" id="UP000612362">
    <property type="component" value="Unassembled WGS sequence"/>
</dbReference>
<keyword evidence="1" id="KW-0808">Transferase</keyword>
<comment type="caution">
    <text evidence="4">The sequence shown here is derived from an EMBL/GenBank/DDBJ whole genome shotgun (WGS) entry which is preliminary data.</text>
</comment>
<feature type="domain" description="N-acetyltransferase" evidence="3">
    <location>
        <begin position="172"/>
        <end position="319"/>
    </location>
</feature>